<proteinExistence type="predicted"/>
<accession>A0ABD3XTE8</accession>
<protein>
    <submittedName>
        <fullName evidence="2">Uncharacterized protein</fullName>
    </submittedName>
</protein>
<evidence type="ECO:0000313" key="3">
    <source>
        <dbReference type="Proteomes" id="UP001634394"/>
    </source>
</evidence>
<reference evidence="2 3" key="1">
    <citation type="submission" date="2024-11" db="EMBL/GenBank/DDBJ databases">
        <title>Chromosome-level genome assembly of the freshwater bivalve Anodonta woodiana.</title>
        <authorList>
            <person name="Chen X."/>
        </authorList>
    </citation>
    <scope>NUCLEOTIDE SEQUENCE [LARGE SCALE GENOMIC DNA]</scope>
    <source>
        <strain evidence="2">MN2024</strain>
        <tissue evidence="2">Gills</tissue>
    </source>
</reference>
<keyword evidence="3" id="KW-1185">Reference proteome</keyword>
<evidence type="ECO:0000256" key="1">
    <source>
        <dbReference type="SAM" id="MobiDB-lite"/>
    </source>
</evidence>
<sequence>MELIIPRQALNAIRSLGLNIASDWSLRVQERSITLLLIWEESDDENKQIISTLRQQGNERLNRVRQQDCSNPGYTQHIQRSPNKVYPQHI</sequence>
<name>A0ABD3XTE8_SINWO</name>
<gene>
    <name evidence="2" type="ORF">ACJMK2_000722</name>
</gene>
<feature type="compositionally biased region" description="Polar residues" evidence="1">
    <location>
        <begin position="69"/>
        <end position="82"/>
    </location>
</feature>
<evidence type="ECO:0000313" key="2">
    <source>
        <dbReference type="EMBL" id="KAL3888352.1"/>
    </source>
</evidence>
<dbReference type="AlphaFoldDB" id="A0ABD3XTE8"/>
<feature type="region of interest" description="Disordered" evidence="1">
    <location>
        <begin position="69"/>
        <end position="90"/>
    </location>
</feature>
<dbReference type="Proteomes" id="UP001634394">
    <property type="component" value="Unassembled WGS sequence"/>
</dbReference>
<dbReference type="EMBL" id="JBJQND010000001">
    <property type="protein sequence ID" value="KAL3888352.1"/>
    <property type="molecule type" value="Genomic_DNA"/>
</dbReference>
<organism evidence="2 3">
    <name type="scientific">Sinanodonta woodiana</name>
    <name type="common">Chinese pond mussel</name>
    <name type="synonym">Anodonta woodiana</name>
    <dbReference type="NCBI Taxonomy" id="1069815"/>
    <lineage>
        <taxon>Eukaryota</taxon>
        <taxon>Metazoa</taxon>
        <taxon>Spiralia</taxon>
        <taxon>Lophotrochozoa</taxon>
        <taxon>Mollusca</taxon>
        <taxon>Bivalvia</taxon>
        <taxon>Autobranchia</taxon>
        <taxon>Heteroconchia</taxon>
        <taxon>Palaeoheterodonta</taxon>
        <taxon>Unionida</taxon>
        <taxon>Unionoidea</taxon>
        <taxon>Unionidae</taxon>
        <taxon>Unioninae</taxon>
        <taxon>Sinanodonta</taxon>
    </lineage>
</organism>
<comment type="caution">
    <text evidence="2">The sequence shown here is derived from an EMBL/GenBank/DDBJ whole genome shotgun (WGS) entry which is preliminary data.</text>
</comment>